<comment type="similarity">
    <text evidence="2">Belongs to the EBP family.</text>
</comment>
<keyword evidence="5" id="KW-0752">Steroid biosynthesis</keyword>
<keyword evidence="7" id="KW-0756">Sterol biosynthesis</keyword>
<dbReference type="Proteomes" id="UP000018144">
    <property type="component" value="Unassembled WGS sequence"/>
</dbReference>
<dbReference type="InterPro" id="IPR007905">
    <property type="entry name" value="EBP"/>
</dbReference>
<evidence type="ECO:0000256" key="5">
    <source>
        <dbReference type="ARBA" id="ARBA00022955"/>
    </source>
</evidence>
<evidence type="ECO:0000256" key="12">
    <source>
        <dbReference type="ARBA" id="ARBA00023235"/>
    </source>
</evidence>
<evidence type="ECO:0000256" key="3">
    <source>
        <dbReference type="ARBA" id="ARBA00022516"/>
    </source>
</evidence>
<dbReference type="Pfam" id="PF05241">
    <property type="entry name" value="EBP"/>
    <property type="match status" value="1"/>
</dbReference>
<dbReference type="GO" id="GO:0047750">
    <property type="term" value="F:cholestenol delta-isomerase activity"/>
    <property type="evidence" value="ECO:0007669"/>
    <property type="project" value="InterPro"/>
</dbReference>
<evidence type="ECO:0000256" key="14">
    <source>
        <dbReference type="SAM" id="Phobius"/>
    </source>
</evidence>
<evidence type="ECO:0000256" key="10">
    <source>
        <dbReference type="ARBA" id="ARBA00023166"/>
    </source>
</evidence>
<keyword evidence="4 13" id="KW-0812">Transmembrane</keyword>
<feature type="transmembrane region" description="Helical" evidence="14">
    <location>
        <begin position="181"/>
        <end position="203"/>
    </location>
</feature>
<reference evidence="16 17" key="1">
    <citation type="journal article" date="2013" name="PLoS Genet.">
        <title>The genome and development-dependent transcriptomes of Pyronema confluens: a window into fungal evolution.</title>
        <authorList>
            <person name="Traeger S."/>
            <person name="Altegoer F."/>
            <person name="Freitag M."/>
            <person name="Gabaldon T."/>
            <person name="Kempken F."/>
            <person name="Kumar A."/>
            <person name="Marcet-Houben M."/>
            <person name="Poggeler S."/>
            <person name="Stajich J.E."/>
            <person name="Nowrousian M."/>
        </authorList>
    </citation>
    <scope>NUCLEOTIDE SEQUENCE [LARGE SCALE GENOMIC DNA]</scope>
    <source>
        <strain evidence="17">CBS 100304</strain>
        <tissue evidence="16">Vegetative mycelium</tissue>
    </source>
</reference>
<dbReference type="GO" id="GO:0000247">
    <property type="term" value="F:C-8 sterol isomerase activity"/>
    <property type="evidence" value="ECO:0007669"/>
    <property type="project" value="TreeGrafter"/>
</dbReference>
<dbReference type="PROSITE" id="PS51751">
    <property type="entry name" value="EXPERA"/>
    <property type="match status" value="1"/>
</dbReference>
<keyword evidence="3" id="KW-0444">Lipid biosynthesis</keyword>
<dbReference type="GO" id="GO:0016020">
    <property type="term" value="C:membrane"/>
    <property type="evidence" value="ECO:0007669"/>
    <property type="project" value="UniProtKB-SubCell"/>
</dbReference>
<evidence type="ECO:0000256" key="11">
    <source>
        <dbReference type="ARBA" id="ARBA00023221"/>
    </source>
</evidence>
<gene>
    <name evidence="16" type="ORF">PCON_07708</name>
</gene>
<dbReference type="eggNOG" id="KOG4826">
    <property type="taxonomic scope" value="Eukaryota"/>
</dbReference>
<evidence type="ECO:0000256" key="6">
    <source>
        <dbReference type="ARBA" id="ARBA00022989"/>
    </source>
</evidence>
<evidence type="ECO:0000256" key="2">
    <source>
        <dbReference type="ARBA" id="ARBA00008337"/>
    </source>
</evidence>
<dbReference type="GO" id="GO:0004769">
    <property type="term" value="F:steroid Delta-isomerase activity"/>
    <property type="evidence" value="ECO:0007669"/>
    <property type="project" value="TreeGrafter"/>
</dbReference>
<keyword evidence="10" id="KW-1207">Sterol metabolism</keyword>
<dbReference type="PANTHER" id="PTHR14207:SF0">
    <property type="entry name" value="3-BETA-HYDROXYSTEROID-DELTA(8),DELTA(7)-ISOMERASE"/>
    <property type="match status" value="1"/>
</dbReference>
<feature type="transmembrane region" description="Helical" evidence="14">
    <location>
        <begin position="113"/>
        <end position="136"/>
    </location>
</feature>
<evidence type="ECO:0000256" key="1">
    <source>
        <dbReference type="ARBA" id="ARBA00004141"/>
    </source>
</evidence>
<dbReference type="InterPro" id="IPR033118">
    <property type="entry name" value="EXPERA"/>
</dbReference>
<evidence type="ECO:0000256" key="9">
    <source>
        <dbReference type="ARBA" id="ARBA00023136"/>
    </source>
</evidence>
<feature type="transmembrane region" description="Helical" evidence="14">
    <location>
        <begin position="148"/>
        <end position="169"/>
    </location>
</feature>
<organism evidence="16 17">
    <name type="scientific">Pyronema omphalodes (strain CBS 100304)</name>
    <name type="common">Pyronema confluens</name>
    <dbReference type="NCBI Taxonomy" id="1076935"/>
    <lineage>
        <taxon>Eukaryota</taxon>
        <taxon>Fungi</taxon>
        <taxon>Dikarya</taxon>
        <taxon>Ascomycota</taxon>
        <taxon>Pezizomycotina</taxon>
        <taxon>Pezizomycetes</taxon>
        <taxon>Pezizales</taxon>
        <taxon>Pyronemataceae</taxon>
        <taxon>Pyronema</taxon>
    </lineage>
</organism>
<sequence length="223" mass="25230">MTHPYYPQDMQLDYLSPALSKEIILCAMGAASALVLLLGWQLMSLLNPALTTRAKATASWFLYCGLLHIHFEGYFIKYRNSLASRTDVIGELWKEYALSDSRYLLGAKAEGEFVVGIEALTVVFLGPLCLLTFLATVFESPKRHPMRLLACCCHVYGVLLYYVTATVGGNKHCRPEFLYFWIYYVGCNIPWLIIPTILGWRSFQVMAKAVEMMNAGMACKKRK</sequence>
<dbReference type="PANTHER" id="PTHR14207">
    <property type="entry name" value="STEROL ISOMERASE"/>
    <property type="match status" value="1"/>
</dbReference>
<dbReference type="EMBL" id="HF935393">
    <property type="protein sequence ID" value="CCX29911.1"/>
    <property type="molecule type" value="Genomic_DNA"/>
</dbReference>
<name>U4LRJ6_PYROM</name>
<dbReference type="OMA" id="VIEGWFC"/>
<keyword evidence="11" id="KW-0753">Steroid metabolism</keyword>
<feature type="domain" description="EXPERA" evidence="15">
    <location>
        <begin position="53"/>
        <end position="199"/>
    </location>
</feature>
<keyword evidence="12 16" id="KW-0413">Isomerase</keyword>
<evidence type="ECO:0000256" key="4">
    <source>
        <dbReference type="ARBA" id="ARBA00022692"/>
    </source>
</evidence>
<keyword evidence="17" id="KW-1185">Reference proteome</keyword>
<proteinExistence type="inferred from homology"/>
<dbReference type="STRING" id="1076935.U4LRJ6"/>
<keyword evidence="8" id="KW-0443">Lipid metabolism</keyword>
<dbReference type="AlphaFoldDB" id="U4LRJ6"/>
<dbReference type="GO" id="GO:0005783">
    <property type="term" value="C:endoplasmic reticulum"/>
    <property type="evidence" value="ECO:0007669"/>
    <property type="project" value="TreeGrafter"/>
</dbReference>
<evidence type="ECO:0000256" key="13">
    <source>
        <dbReference type="PROSITE-ProRule" id="PRU01087"/>
    </source>
</evidence>
<keyword evidence="9 13" id="KW-0472">Membrane</keyword>
<keyword evidence="6 13" id="KW-1133">Transmembrane helix</keyword>
<comment type="subcellular location">
    <subcellularLocation>
        <location evidence="1">Membrane</location>
        <topology evidence="1">Multi-pass membrane protein</topology>
    </subcellularLocation>
</comment>
<dbReference type="OrthoDB" id="58557at2759"/>
<evidence type="ECO:0000256" key="8">
    <source>
        <dbReference type="ARBA" id="ARBA00023098"/>
    </source>
</evidence>
<dbReference type="GO" id="GO:0016126">
    <property type="term" value="P:sterol biosynthetic process"/>
    <property type="evidence" value="ECO:0007669"/>
    <property type="project" value="UniProtKB-KW"/>
</dbReference>
<accession>U4LRJ6</accession>
<evidence type="ECO:0000259" key="15">
    <source>
        <dbReference type="PROSITE" id="PS51751"/>
    </source>
</evidence>
<evidence type="ECO:0000313" key="17">
    <source>
        <dbReference type="Proteomes" id="UP000018144"/>
    </source>
</evidence>
<feature type="transmembrane region" description="Helical" evidence="14">
    <location>
        <begin position="22"/>
        <end position="46"/>
    </location>
</feature>
<protein>
    <submittedName>
        <fullName evidence="16">Similar to 3-beta-hydroxysteroid-Delta(8),Delta(7)-isomerase acc. no. Q60490</fullName>
    </submittedName>
</protein>
<feature type="transmembrane region" description="Helical" evidence="14">
    <location>
        <begin position="58"/>
        <end position="76"/>
    </location>
</feature>
<evidence type="ECO:0000313" key="16">
    <source>
        <dbReference type="EMBL" id="CCX29911.1"/>
    </source>
</evidence>
<evidence type="ECO:0000256" key="7">
    <source>
        <dbReference type="ARBA" id="ARBA00023011"/>
    </source>
</evidence>